<organism evidence="1 2">
    <name type="scientific">Streblomastix strix</name>
    <dbReference type="NCBI Taxonomy" id="222440"/>
    <lineage>
        <taxon>Eukaryota</taxon>
        <taxon>Metamonada</taxon>
        <taxon>Preaxostyla</taxon>
        <taxon>Oxymonadida</taxon>
        <taxon>Streblomastigidae</taxon>
        <taxon>Streblomastix</taxon>
    </lineage>
</organism>
<name>A0A5J4V5F5_9EUKA</name>
<reference evidence="1 2" key="1">
    <citation type="submission" date="2019-03" db="EMBL/GenBank/DDBJ databases">
        <title>Single cell metagenomics reveals metabolic interactions within the superorganism composed of flagellate Streblomastix strix and complex community of Bacteroidetes bacteria on its surface.</title>
        <authorList>
            <person name="Treitli S.C."/>
            <person name="Kolisko M."/>
            <person name="Husnik F."/>
            <person name="Keeling P."/>
            <person name="Hampl V."/>
        </authorList>
    </citation>
    <scope>NUCLEOTIDE SEQUENCE [LARGE SCALE GENOMIC DNA]</scope>
    <source>
        <strain evidence="1">ST1C</strain>
    </source>
</reference>
<evidence type="ECO:0000313" key="1">
    <source>
        <dbReference type="EMBL" id="KAA6377592.1"/>
    </source>
</evidence>
<evidence type="ECO:0000313" key="2">
    <source>
        <dbReference type="Proteomes" id="UP000324800"/>
    </source>
</evidence>
<dbReference type="AlphaFoldDB" id="A0A5J4V5F5"/>
<dbReference type="Proteomes" id="UP000324800">
    <property type="component" value="Unassembled WGS sequence"/>
</dbReference>
<proteinExistence type="predicted"/>
<comment type="caution">
    <text evidence="1">The sequence shown here is derived from an EMBL/GenBank/DDBJ whole genome shotgun (WGS) entry which is preliminary data.</text>
</comment>
<gene>
    <name evidence="1" type="ORF">EZS28_026882</name>
</gene>
<accession>A0A5J4V5F5</accession>
<dbReference type="EMBL" id="SNRW01009701">
    <property type="protein sequence ID" value="KAA6377592.1"/>
    <property type="molecule type" value="Genomic_DNA"/>
</dbReference>
<protein>
    <submittedName>
        <fullName evidence="1">Uncharacterized protein</fullName>
    </submittedName>
</protein>
<sequence length="83" mass="9202">MAVQKDSQDASKKAIIQELGIVQKKAKLKILKKGDFPIEFRVSILPASETLDLESFEAHFVVDLGYPNSGSVKVMIENDDIPK</sequence>